<evidence type="ECO:0000256" key="5">
    <source>
        <dbReference type="ARBA" id="ARBA00022801"/>
    </source>
</evidence>
<evidence type="ECO:0000313" key="11">
    <source>
        <dbReference type="Proteomes" id="UP000010988"/>
    </source>
</evidence>
<dbReference type="InterPro" id="IPR000086">
    <property type="entry name" value="NUDIX_hydrolase_dom"/>
</dbReference>
<comment type="cofactor">
    <cofactor evidence="1">
        <name>Mn(2+)</name>
        <dbReference type="ChEBI" id="CHEBI:29035"/>
    </cofactor>
</comment>
<evidence type="ECO:0000259" key="9">
    <source>
        <dbReference type="PROSITE" id="PS51462"/>
    </source>
</evidence>
<dbReference type="GO" id="GO:0000287">
    <property type="term" value="F:magnesium ion binding"/>
    <property type="evidence" value="ECO:0007669"/>
    <property type="project" value="InterPro"/>
</dbReference>
<dbReference type="GO" id="GO:0009132">
    <property type="term" value="P:nucleoside diphosphate metabolic process"/>
    <property type="evidence" value="ECO:0007669"/>
    <property type="project" value="InterPro"/>
</dbReference>
<feature type="domain" description="Nudix hydrolase" evidence="9">
    <location>
        <begin position="57"/>
        <end position="203"/>
    </location>
</feature>
<evidence type="ECO:0000313" key="10">
    <source>
        <dbReference type="EMBL" id="GAC47711.1"/>
    </source>
</evidence>
<dbReference type="InterPro" id="IPR015797">
    <property type="entry name" value="NUDIX_hydrolase-like_dom_sf"/>
</dbReference>
<dbReference type="PANTHER" id="PTHR12992:SF11">
    <property type="entry name" value="MITOCHONDRIAL COENZYME A DIPHOSPHATASE NUDT8"/>
    <property type="match status" value="1"/>
</dbReference>
<proteinExistence type="inferred from homology"/>
<dbReference type="PROSITE" id="PS51462">
    <property type="entry name" value="NUDIX"/>
    <property type="match status" value="1"/>
</dbReference>
<accession>L7KGU5</accession>
<dbReference type="eggNOG" id="COG0494">
    <property type="taxonomic scope" value="Bacteria"/>
</dbReference>
<dbReference type="CDD" id="cd03426">
    <property type="entry name" value="NUDIX_CoAse_Nudt7"/>
    <property type="match status" value="1"/>
</dbReference>
<keyword evidence="6" id="KW-0460">Magnesium</keyword>
<comment type="caution">
    <text evidence="10">The sequence shown here is derived from an EMBL/GenBank/DDBJ whole genome shotgun (WGS) entry which is preliminary data.</text>
</comment>
<evidence type="ECO:0000256" key="1">
    <source>
        <dbReference type="ARBA" id="ARBA00001936"/>
    </source>
</evidence>
<evidence type="ECO:0000256" key="6">
    <source>
        <dbReference type="ARBA" id="ARBA00022842"/>
    </source>
</evidence>
<evidence type="ECO:0000256" key="2">
    <source>
        <dbReference type="ARBA" id="ARBA00001946"/>
    </source>
</evidence>
<dbReference type="Gene3D" id="3.90.79.10">
    <property type="entry name" value="Nucleoside Triphosphate Pyrophosphohydrolase"/>
    <property type="match status" value="1"/>
</dbReference>
<dbReference type="RefSeq" id="WP_005171596.1">
    <property type="nucleotide sequence ID" value="NZ_BANR01000004.1"/>
</dbReference>
<feature type="region of interest" description="Disordered" evidence="8">
    <location>
        <begin position="251"/>
        <end position="290"/>
    </location>
</feature>
<keyword evidence="11" id="KW-1185">Reference proteome</keyword>
<comment type="similarity">
    <text evidence="3">Belongs to the Nudix hydrolase family. PCD1 subfamily.</text>
</comment>
<reference evidence="10 11" key="1">
    <citation type="submission" date="2012-12" db="EMBL/GenBank/DDBJ databases">
        <title>Whole genome shotgun sequence of Gordonia aichiensis NBRC 108223.</title>
        <authorList>
            <person name="Isaki-Nakamura S."/>
            <person name="Hosoyama A."/>
            <person name="Tsuchikane K."/>
            <person name="Ando Y."/>
            <person name="Baba S."/>
            <person name="Ohji S."/>
            <person name="Hamada M."/>
            <person name="Tamura T."/>
            <person name="Yamazoe A."/>
            <person name="Yamazaki S."/>
            <person name="Fujita N."/>
        </authorList>
    </citation>
    <scope>NUCLEOTIDE SEQUENCE [LARGE SCALE GENOMIC DNA]</scope>
    <source>
        <strain evidence="10 11">NBRC 108223</strain>
    </source>
</reference>
<evidence type="ECO:0000256" key="3">
    <source>
        <dbReference type="ARBA" id="ARBA00006506"/>
    </source>
</evidence>
<dbReference type="AlphaFoldDB" id="L7KGU5"/>
<dbReference type="EMBL" id="BANR01000004">
    <property type="protein sequence ID" value="GAC47711.1"/>
    <property type="molecule type" value="Genomic_DNA"/>
</dbReference>
<dbReference type="GO" id="GO:0010945">
    <property type="term" value="F:coenzyme A diphosphatase activity"/>
    <property type="evidence" value="ECO:0007669"/>
    <property type="project" value="InterPro"/>
</dbReference>
<evidence type="ECO:0000256" key="7">
    <source>
        <dbReference type="ARBA" id="ARBA00023211"/>
    </source>
</evidence>
<dbReference type="STRING" id="1220583.GOACH_04_01070"/>
<comment type="cofactor">
    <cofactor evidence="2">
        <name>Mg(2+)</name>
        <dbReference type="ChEBI" id="CHEBI:18420"/>
    </cofactor>
</comment>
<keyword evidence="7" id="KW-0464">Manganese</keyword>
<sequence length="290" mass="31233">MTRTDHPAREPHVGQLVDTEQVPPWLRRLTGNVSAVTDSVLGRGGDRARWASMLRRDRRAASVLILFSGSWEADPDYPGGLPADAEVLLTERAPTLRQHSGQVAFPGGSFDPGDDYPVGTALREATEETGLDQSSVDILANLPSFPVPVSNFEVTPVVAHWREPGRVGVVDAGETSRVVRVNVREMLAPQNRFQVQRSVLGARAYRGPAFFVDGLLVWGFTGGLIAAISDASGWDVAWDHDDVRPLEEMIKRAGSPQHSGFPTPRPVADGDTGDEASGDGNVGPSEDALR</sequence>
<dbReference type="PROSITE" id="PS01293">
    <property type="entry name" value="NUDIX_COA"/>
    <property type="match status" value="1"/>
</dbReference>
<keyword evidence="4" id="KW-0479">Metal-binding</keyword>
<organism evidence="10 11">
    <name type="scientific">Gordonia aichiensis NBRC 108223</name>
    <dbReference type="NCBI Taxonomy" id="1220583"/>
    <lineage>
        <taxon>Bacteria</taxon>
        <taxon>Bacillati</taxon>
        <taxon>Actinomycetota</taxon>
        <taxon>Actinomycetes</taxon>
        <taxon>Mycobacteriales</taxon>
        <taxon>Gordoniaceae</taxon>
        <taxon>Gordonia</taxon>
    </lineage>
</organism>
<name>L7KGU5_9ACTN</name>
<dbReference type="Pfam" id="PF00293">
    <property type="entry name" value="NUDIX"/>
    <property type="match status" value="1"/>
</dbReference>
<evidence type="ECO:0000256" key="8">
    <source>
        <dbReference type="SAM" id="MobiDB-lite"/>
    </source>
</evidence>
<dbReference type="InterPro" id="IPR045121">
    <property type="entry name" value="CoAse"/>
</dbReference>
<dbReference type="GO" id="GO:0030145">
    <property type="term" value="F:manganese ion binding"/>
    <property type="evidence" value="ECO:0007669"/>
    <property type="project" value="InterPro"/>
</dbReference>
<evidence type="ECO:0000256" key="4">
    <source>
        <dbReference type="ARBA" id="ARBA00022723"/>
    </source>
</evidence>
<dbReference type="PANTHER" id="PTHR12992">
    <property type="entry name" value="NUDIX HYDROLASE"/>
    <property type="match status" value="1"/>
</dbReference>
<dbReference type="InterPro" id="IPR000059">
    <property type="entry name" value="NUDIX_hydrolase_NudL_CS"/>
</dbReference>
<keyword evidence="5" id="KW-0378">Hydrolase</keyword>
<dbReference type="Proteomes" id="UP000010988">
    <property type="component" value="Unassembled WGS sequence"/>
</dbReference>
<gene>
    <name evidence="10" type="ORF">GOACH_04_01070</name>
</gene>
<dbReference type="SUPFAM" id="SSF55811">
    <property type="entry name" value="Nudix"/>
    <property type="match status" value="1"/>
</dbReference>
<protein>
    <recommendedName>
        <fullName evidence="9">Nudix hydrolase domain-containing protein</fullName>
    </recommendedName>
</protein>